<keyword evidence="3" id="KW-0732">Signal</keyword>
<evidence type="ECO:0000256" key="2">
    <source>
        <dbReference type="ARBA" id="ARBA00022801"/>
    </source>
</evidence>
<dbReference type="PANTHER" id="PTHR11559">
    <property type="entry name" value="CARBOXYLESTERASE"/>
    <property type="match status" value="1"/>
</dbReference>
<dbReference type="GO" id="GO:0016787">
    <property type="term" value="F:hydrolase activity"/>
    <property type="evidence" value="ECO:0007669"/>
    <property type="project" value="UniProtKB-KW"/>
</dbReference>
<dbReference type="InterPro" id="IPR002018">
    <property type="entry name" value="CarbesteraseB"/>
</dbReference>
<evidence type="ECO:0000259" key="4">
    <source>
        <dbReference type="Pfam" id="PF00135"/>
    </source>
</evidence>
<dbReference type="Gene3D" id="3.40.50.1820">
    <property type="entry name" value="alpha/beta hydrolase"/>
    <property type="match status" value="1"/>
</dbReference>
<organism evidence="5 6">
    <name type="scientific">Microlunatus parietis</name>
    <dbReference type="NCBI Taxonomy" id="682979"/>
    <lineage>
        <taxon>Bacteria</taxon>
        <taxon>Bacillati</taxon>
        <taxon>Actinomycetota</taxon>
        <taxon>Actinomycetes</taxon>
        <taxon>Propionibacteriales</taxon>
        <taxon>Propionibacteriaceae</taxon>
        <taxon>Microlunatus</taxon>
    </lineage>
</organism>
<sequence>MKSALRAILVVAVILLTVLGATAPATAGPPGGRAVARTENGLVRGISADGVEVYQGIPYATPPVGDRRWRTPEPAADWAGIRDATRPGAACAQAGDFIGDPPSDAEDCLYLNVTTPRHASARRPVPVMVWLHGGGFQWGSGSIYGAERLAARGDVMVVTLNYRLNVFGFLAHPSLAGAGQDAGNLGVEDQQAALRWVRRNAGAFGGDPKNVTIFGESAGAQVSCAHLTAPGSRGLFERVIMQSGPCTLNWPYGDTWRAKPRAGAEEIALAVAAKAGCADPATAEACLRSKSVAELLAADAGEHGHGPSFGGNPVIPEDPARLLAAGRAAAVPVLHGTTRDEHVTFQVGMELMTGGPVPPQAYGPTLRQFLRLDAEQTDRVLREYPLGDFGGSTGAAMSAVLTDWAWACPAVRTNDLLARRGPTYAFEFADRNAPWLGGTDAPDYPTGAFHAGELQYLFSGAYAGRPLTAGQRRLSDRMIDYWTTFARTGDPNRPGLPVWSKVRPGDTRVQALAPGAGGVRPVDLHREHNCGFWDGL</sequence>
<name>A0A7Y9LC92_9ACTN</name>
<dbReference type="InterPro" id="IPR050309">
    <property type="entry name" value="Type-B_Carboxylest/Lipase"/>
</dbReference>
<dbReference type="InterPro" id="IPR029058">
    <property type="entry name" value="AB_hydrolase_fold"/>
</dbReference>
<dbReference type="Pfam" id="PF00135">
    <property type="entry name" value="COesterase"/>
    <property type="match status" value="1"/>
</dbReference>
<reference evidence="5 6" key="1">
    <citation type="submission" date="2020-07" db="EMBL/GenBank/DDBJ databases">
        <title>Sequencing the genomes of 1000 actinobacteria strains.</title>
        <authorList>
            <person name="Klenk H.-P."/>
        </authorList>
    </citation>
    <scope>NUCLEOTIDE SEQUENCE [LARGE SCALE GENOMIC DNA]</scope>
    <source>
        <strain evidence="5 6">DSM 22083</strain>
    </source>
</reference>
<accession>A0A7Y9LC92</accession>
<feature type="signal peptide" evidence="3">
    <location>
        <begin position="1"/>
        <end position="27"/>
    </location>
</feature>
<protein>
    <recommendedName>
        <fullName evidence="3">Carboxylic ester hydrolase</fullName>
        <ecNumber evidence="3">3.1.1.-</ecNumber>
    </recommendedName>
</protein>
<dbReference type="EMBL" id="JACCBU010000001">
    <property type="protein sequence ID" value="NYE74609.1"/>
    <property type="molecule type" value="Genomic_DNA"/>
</dbReference>
<proteinExistence type="inferred from homology"/>
<feature type="domain" description="Carboxylesterase type B" evidence="4">
    <location>
        <begin position="35"/>
        <end position="514"/>
    </location>
</feature>
<feature type="chain" id="PRO_5031609737" description="Carboxylic ester hydrolase" evidence="3">
    <location>
        <begin position="28"/>
        <end position="536"/>
    </location>
</feature>
<comment type="caution">
    <text evidence="5">The sequence shown here is derived from an EMBL/GenBank/DDBJ whole genome shotgun (WGS) entry which is preliminary data.</text>
</comment>
<evidence type="ECO:0000313" key="6">
    <source>
        <dbReference type="Proteomes" id="UP000569914"/>
    </source>
</evidence>
<gene>
    <name evidence="5" type="ORF">BKA15_005938</name>
</gene>
<dbReference type="EC" id="3.1.1.-" evidence="3"/>
<dbReference type="PROSITE" id="PS00122">
    <property type="entry name" value="CARBOXYLESTERASE_B_1"/>
    <property type="match status" value="1"/>
</dbReference>
<dbReference type="Proteomes" id="UP000569914">
    <property type="component" value="Unassembled WGS sequence"/>
</dbReference>
<dbReference type="SUPFAM" id="SSF53474">
    <property type="entry name" value="alpha/beta-Hydrolases"/>
    <property type="match status" value="1"/>
</dbReference>
<evidence type="ECO:0000313" key="5">
    <source>
        <dbReference type="EMBL" id="NYE74609.1"/>
    </source>
</evidence>
<dbReference type="InterPro" id="IPR019826">
    <property type="entry name" value="Carboxylesterase_B_AS"/>
</dbReference>
<comment type="similarity">
    <text evidence="1 3">Belongs to the type-B carboxylesterase/lipase family.</text>
</comment>
<dbReference type="AlphaFoldDB" id="A0A7Y9LC92"/>
<keyword evidence="6" id="KW-1185">Reference proteome</keyword>
<evidence type="ECO:0000256" key="3">
    <source>
        <dbReference type="RuleBase" id="RU361235"/>
    </source>
</evidence>
<keyword evidence="2 3" id="KW-0378">Hydrolase</keyword>
<evidence type="ECO:0000256" key="1">
    <source>
        <dbReference type="ARBA" id="ARBA00005964"/>
    </source>
</evidence>
<dbReference type="RefSeq" id="WP_179757044.1">
    <property type="nucleotide sequence ID" value="NZ_JACCBU010000001.1"/>
</dbReference>